<dbReference type="RefSeq" id="WP_196608569.1">
    <property type="nucleotide sequence ID" value="NZ_VRYY01000111.1"/>
</dbReference>
<feature type="domain" description="AAA+ ATPase" evidence="3">
    <location>
        <begin position="494"/>
        <end position="668"/>
    </location>
</feature>
<keyword evidence="1" id="KW-0238">DNA-binding</keyword>
<dbReference type="Gene3D" id="3.40.50.300">
    <property type="entry name" value="P-loop containing nucleotide triphosphate hydrolases"/>
    <property type="match status" value="1"/>
</dbReference>
<dbReference type="InterPro" id="IPR036390">
    <property type="entry name" value="WH_DNA-bd_sf"/>
</dbReference>
<reference evidence="4 5" key="1">
    <citation type="submission" date="2019-08" db="EMBL/GenBank/DDBJ databases">
        <authorList>
            <person name="Luo N."/>
        </authorList>
    </citation>
    <scope>NUCLEOTIDE SEQUENCE [LARGE SCALE GENOMIC DNA]</scope>
    <source>
        <strain evidence="4 5">NCIMB 9442</strain>
    </source>
</reference>
<dbReference type="SMART" id="SM00382">
    <property type="entry name" value="AAA"/>
    <property type="match status" value="1"/>
</dbReference>
<accession>A0ABS0J3X1</accession>
<evidence type="ECO:0000313" key="4">
    <source>
        <dbReference type="EMBL" id="MBG3876418.1"/>
    </source>
</evidence>
<evidence type="ECO:0000256" key="2">
    <source>
        <dbReference type="SAM" id="MobiDB-lite"/>
    </source>
</evidence>
<dbReference type="SUPFAM" id="SSF52540">
    <property type="entry name" value="P-loop containing nucleoside triphosphate hydrolases"/>
    <property type="match status" value="1"/>
</dbReference>
<evidence type="ECO:0000259" key="3">
    <source>
        <dbReference type="SMART" id="SM00382"/>
    </source>
</evidence>
<evidence type="ECO:0000256" key="1">
    <source>
        <dbReference type="ARBA" id="ARBA00023125"/>
    </source>
</evidence>
<organism evidence="4 5">
    <name type="scientific">Nitratidesulfovibrio oxamicus</name>
    <dbReference type="NCBI Taxonomy" id="32016"/>
    <lineage>
        <taxon>Bacteria</taxon>
        <taxon>Pseudomonadati</taxon>
        <taxon>Thermodesulfobacteriota</taxon>
        <taxon>Desulfovibrionia</taxon>
        <taxon>Desulfovibrionales</taxon>
        <taxon>Desulfovibrionaceae</taxon>
        <taxon>Nitratidesulfovibrio</taxon>
    </lineage>
</organism>
<protein>
    <submittedName>
        <fullName evidence="4">AAA family ATPase</fullName>
    </submittedName>
</protein>
<proteinExistence type="predicted"/>
<sequence length="819" mass="89568">MKDLSIEQMIETAWITGQPVARSCMLGEPALHGESPVIDVTPTEASSLPQPSSPHRWQREAPWARPRTSLAPHLPYNQASYPADTTQYFPAISPKVKRMLAGVDGSNLPSVLTADSNAEVFSALVEWEFAKLAADRRERLLMALGIDVDRHLWLRRGGNPKSNKGDESIISLASSSLNRGPLEAAQVVGGLLGLKPEYCFHTFPAGSNTPPSLPPSTSIIEEYIPKQLIVRGRSYQLEDVDYLHDFSGFKEQAVCRYTNGNGDFFVLASRVEKDGEPALRIGVAPASAWLYSRTRMARYRKAPVLLCLGTRVAMHFREKAREGRLLERAGIIASGCFGGATAFDALHFKDLAGHPVVIIPDSTREGVKGAEDWAKRCAREGAASVSVYPWPIIATGVPVIDASCPPESWEKELWGRAVYLDRIELPSKLAQDVCRLSIPAADYRRWMASVGLVSVPTEEVRESKGTIPFFRLGDIQGKEPGARVLLTLDILITPQYTTLIWGCSNAGKSWVAIQLALAMAGGFKAFGLAAMVPRRVCYLDGEVGGEDFKARCQQLLHGNPNAQALVDQNLSILPQSGLNILDAACSQQVIEQFRHEKADVLVIDNLLSLAPSAAKSNADGLFNFVRQVEQAGIAVIIVHHSGKDGTNFKGSADLASLSQNVIRLDGREQLASQENRSPELEEVCQADGPVVRMTVTKCKAAPQLERKSCTYHLPVGSGWRHIEGSLADVGQSPMSEGLSSEPRAMEPPVIPTRDVDMDSLSPDEDKVFNVLKKQKSRRVELETRTGLKEDKLGGILRKLKDRGLIVKEGKGKATYYRCV</sequence>
<dbReference type="InterPro" id="IPR003593">
    <property type="entry name" value="AAA+_ATPase"/>
</dbReference>
<comment type="caution">
    <text evidence="4">The sequence shown here is derived from an EMBL/GenBank/DDBJ whole genome shotgun (WGS) entry which is preliminary data.</text>
</comment>
<dbReference type="EMBL" id="VRYY01000111">
    <property type="protein sequence ID" value="MBG3876418.1"/>
    <property type="molecule type" value="Genomic_DNA"/>
</dbReference>
<dbReference type="Proteomes" id="UP001194469">
    <property type="component" value="Unassembled WGS sequence"/>
</dbReference>
<dbReference type="SUPFAM" id="SSF46785">
    <property type="entry name" value="Winged helix' DNA-binding domain"/>
    <property type="match status" value="1"/>
</dbReference>
<name>A0ABS0J3X1_9BACT</name>
<gene>
    <name evidence="4" type="ORF">FVW20_05090</name>
</gene>
<dbReference type="InterPro" id="IPR027417">
    <property type="entry name" value="P-loop_NTPase"/>
</dbReference>
<dbReference type="Pfam" id="PF13481">
    <property type="entry name" value="AAA_25"/>
    <property type="match status" value="1"/>
</dbReference>
<feature type="region of interest" description="Disordered" evidence="2">
    <location>
        <begin position="730"/>
        <end position="749"/>
    </location>
</feature>
<keyword evidence="5" id="KW-1185">Reference proteome</keyword>
<evidence type="ECO:0000313" key="5">
    <source>
        <dbReference type="Proteomes" id="UP001194469"/>
    </source>
</evidence>